<evidence type="ECO:0000313" key="2">
    <source>
        <dbReference type="EMBL" id="JAP95290.1"/>
    </source>
</evidence>
<name>A0A146KEQ0_9EUKA</name>
<reference evidence="2" key="1">
    <citation type="submission" date="2015-07" db="EMBL/GenBank/DDBJ databases">
        <title>Adaptation to a free-living lifestyle via gene acquisitions in the diplomonad Trepomonas sp. PC1.</title>
        <authorList>
            <person name="Xu F."/>
            <person name="Jerlstrom-Hultqvist J."/>
            <person name="Kolisko M."/>
            <person name="Simpson A.G.B."/>
            <person name="Roger A.J."/>
            <person name="Svard S.G."/>
            <person name="Andersson J.O."/>
        </authorList>
    </citation>
    <scope>NUCLEOTIDE SEQUENCE</scope>
    <source>
        <strain evidence="2">PC1</strain>
    </source>
</reference>
<gene>
    <name evidence="2" type="ORF">TPC1_11770</name>
</gene>
<organism evidence="2">
    <name type="scientific">Trepomonas sp. PC1</name>
    <dbReference type="NCBI Taxonomy" id="1076344"/>
    <lineage>
        <taxon>Eukaryota</taxon>
        <taxon>Metamonada</taxon>
        <taxon>Diplomonadida</taxon>
        <taxon>Hexamitidae</taxon>
        <taxon>Hexamitinae</taxon>
        <taxon>Trepomonas</taxon>
    </lineage>
</organism>
<dbReference type="EMBL" id="GDID01001316">
    <property type="protein sequence ID" value="JAP95290.1"/>
    <property type="molecule type" value="Transcribed_RNA"/>
</dbReference>
<proteinExistence type="predicted"/>
<dbReference type="AlphaFoldDB" id="A0A146KEQ0"/>
<feature type="non-terminal residue" evidence="2">
    <location>
        <position position="1"/>
    </location>
</feature>
<keyword evidence="1" id="KW-0175">Coiled coil</keyword>
<protein>
    <submittedName>
        <fullName evidence="2">Uncharacterized protein</fullName>
    </submittedName>
</protein>
<accession>A0A146KEQ0</accession>
<feature type="coiled-coil region" evidence="1">
    <location>
        <begin position="80"/>
        <end position="146"/>
    </location>
</feature>
<evidence type="ECO:0000256" key="1">
    <source>
        <dbReference type="SAM" id="Coils"/>
    </source>
</evidence>
<sequence length="194" mass="22512">TALQTQMSEQKLQYEQISYENSSLQSKLRILSEQNLNLEAKARILAGKLSQVHVCQKQLRDLSQRVDEKISECGVYKLQNADLTRKIEQMEVLMQQTENEGLQQLKSKLQLIKALKLENELLKVKNSQLEKEIQVLQPKKAELQKEIREMKVVFENMHRITEQLEEKFLGNGGNRAEIARIQAVIDRVKRGVDE</sequence>